<organism evidence="2 3">
    <name type="scientific">Halobacillus litoralis</name>
    <dbReference type="NCBI Taxonomy" id="45668"/>
    <lineage>
        <taxon>Bacteria</taxon>
        <taxon>Bacillati</taxon>
        <taxon>Bacillota</taxon>
        <taxon>Bacilli</taxon>
        <taxon>Bacillales</taxon>
        <taxon>Bacillaceae</taxon>
        <taxon>Halobacillus</taxon>
    </lineage>
</organism>
<name>A0A410MJD9_9BACI</name>
<keyword evidence="1" id="KW-0812">Transmembrane</keyword>
<dbReference type="RefSeq" id="WP_128527004.1">
    <property type="nucleotide sequence ID" value="NZ_CP026119.1"/>
</dbReference>
<proteinExistence type="predicted"/>
<accession>A0A410MJD9</accession>
<protein>
    <submittedName>
        <fullName evidence="2">Uncharacterized protein</fullName>
    </submittedName>
</protein>
<dbReference type="KEGG" id="hli:HLI_21190"/>
<feature type="transmembrane region" description="Helical" evidence="1">
    <location>
        <begin position="173"/>
        <end position="194"/>
    </location>
</feature>
<feature type="transmembrane region" description="Helical" evidence="1">
    <location>
        <begin position="33"/>
        <end position="55"/>
    </location>
</feature>
<gene>
    <name evidence="2" type="ORF">HLI_21190</name>
</gene>
<evidence type="ECO:0000313" key="3">
    <source>
        <dbReference type="Proteomes" id="UP000287756"/>
    </source>
</evidence>
<feature type="transmembrane region" description="Helical" evidence="1">
    <location>
        <begin position="148"/>
        <end position="167"/>
    </location>
</feature>
<dbReference type="AlphaFoldDB" id="A0A410MJD9"/>
<evidence type="ECO:0000313" key="2">
    <source>
        <dbReference type="EMBL" id="QAS54775.1"/>
    </source>
</evidence>
<keyword evidence="1" id="KW-0472">Membrane</keyword>
<sequence>MVWPFSFKRFAFYISCISLAAVTLWIYSKTNEIGLNSTLMIVIPLLWLTGGYFYIFKGLGVVSYLERHEGAILQKELREHLTSSQDTYEQYFSEPIEQDNESPEFTEVKEHNEKMEEAVDTWYKTPKSSRDNYQRYQEIKHKLSRTQFWLTWLLSILMFYTTYVFLLENPIQGLFLYFAFLIFLVIPVLIYHLYLFRKQEVYASITRPKAIDKFMNTMRIK</sequence>
<dbReference type="Proteomes" id="UP000287756">
    <property type="component" value="Plasmid pLDW-31"/>
</dbReference>
<reference evidence="2 3" key="1">
    <citation type="submission" date="2018-01" db="EMBL/GenBank/DDBJ databases">
        <title>The whole genome sequencing and assembly of Halobacillus litoralis ERB031 strain.</title>
        <authorList>
            <person name="Lee S.-J."/>
            <person name="Park M.-K."/>
            <person name="Kim J.-Y."/>
            <person name="Lee Y.-J."/>
            <person name="Yi H."/>
            <person name="Bahn Y.-S."/>
            <person name="Kim J.F."/>
            <person name="Lee D.-W."/>
        </authorList>
    </citation>
    <scope>NUCLEOTIDE SEQUENCE [LARGE SCALE GENOMIC DNA]</scope>
    <source>
        <strain evidence="2 3">ERB 031</strain>
        <plasmid evidence="3">pldw-31</plasmid>
    </source>
</reference>
<keyword evidence="1" id="KW-1133">Transmembrane helix</keyword>
<keyword evidence="2" id="KW-0614">Plasmid</keyword>
<feature type="transmembrane region" description="Helical" evidence="1">
    <location>
        <begin position="10"/>
        <end position="27"/>
    </location>
</feature>
<dbReference type="EMBL" id="CP026119">
    <property type="protein sequence ID" value="QAS54775.1"/>
    <property type="molecule type" value="Genomic_DNA"/>
</dbReference>
<geneLocation type="plasmid" evidence="3">
    <name>pldw-31</name>
</geneLocation>
<evidence type="ECO:0000256" key="1">
    <source>
        <dbReference type="SAM" id="Phobius"/>
    </source>
</evidence>